<dbReference type="OrthoDB" id="9800600at2"/>
<organism evidence="3 4">
    <name type="scientific">Bacillus solimangrovi</name>
    <dbReference type="NCBI Taxonomy" id="1305675"/>
    <lineage>
        <taxon>Bacteria</taxon>
        <taxon>Bacillati</taxon>
        <taxon>Bacillota</taxon>
        <taxon>Bacilli</taxon>
        <taxon>Bacillales</taxon>
        <taxon>Bacillaceae</taxon>
        <taxon>Bacillus</taxon>
    </lineage>
</organism>
<comment type="similarity">
    <text evidence="1">Belongs to the AHA1 family.</text>
</comment>
<evidence type="ECO:0000259" key="2">
    <source>
        <dbReference type="Pfam" id="PF08327"/>
    </source>
</evidence>
<dbReference type="Gene3D" id="3.30.530.20">
    <property type="match status" value="1"/>
</dbReference>
<dbReference type="EMBL" id="MJEH01000024">
    <property type="protein sequence ID" value="OEH92591.1"/>
    <property type="molecule type" value="Genomic_DNA"/>
</dbReference>
<feature type="domain" description="Activator of Hsp90 ATPase homologue 1/2-like C-terminal" evidence="2">
    <location>
        <begin position="10"/>
        <end position="138"/>
    </location>
</feature>
<protein>
    <submittedName>
        <fullName evidence="3">Polyketide cyclase</fullName>
    </submittedName>
</protein>
<dbReference type="CDD" id="cd08893">
    <property type="entry name" value="SRPBCC_CalC_Aha1-like_GntR-HTH"/>
    <property type="match status" value="1"/>
</dbReference>
<reference evidence="3 4" key="1">
    <citation type="submission" date="2016-08" db="EMBL/GenBank/DDBJ databases">
        <title>Genome of Bacillus solimangrovi GH2-4.</title>
        <authorList>
            <person name="Lim S."/>
            <person name="Kim B.-C."/>
        </authorList>
    </citation>
    <scope>NUCLEOTIDE SEQUENCE [LARGE SCALE GENOMIC DNA]</scope>
    <source>
        <strain evidence="3 4">GH2-4</strain>
    </source>
</reference>
<sequence length="148" mass="17076">MRLKYEFYIDAQPEDVWDTLVTPEGTRKTFFGCVIRSTFKEGDSFEYVGPGQDGDETIHVYGKILTYEPNKVLSYLEHPSSTYHANHEELESRVTFSLETVGTCTKLTLVNDQWTDNHPAYENAEQHWWMILSNIKTVTETGRALNFG</sequence>
<comment type="caution">
    <text evidence="3">The sequence shown here is derived from an EMBL/GenBank/DDBJ whole genome shotgun (WGS) entry which is preliminary data.</text>
</comment>
<evidence type="ECO:0000256" key="1">
    <source>
        <dbReference type="ARBA" id="ARBA00006817"/>
    </source>
</evidence>
<dbReference type="STRING" id="1305675.BFG57_15010"/>
<dbReference type="Proteomes" id="UP000095209">
    <property type="component" value="Unassembled WGS sequence"/>
</dbReference>
<gene>
    <name evidence="3" type="ORF">BFG57_15010</name>
</gene>
<dbReference type="InterPro" id="IPR013538">
    <property type="entry name" value="ASHA1/2-like_C"/>
</dbReference>
<keyword evidence="4" id="KW-1185">Reference proteome</keyword>
<dbReference type="SUPFAM" id="SSF55961">
    <property type="entry name" value="Bet v1-like"/>
    <property type="match status" value="1"/>
</dbReference>
<dbReference type="InterPro" id="IPR023393">
    <property type="entry name" value="START-like_dom_sf"/>
</dbReference>
<name>A0A1E5LET6_9BACI</name>
<evidence type="ECO:0000313" key="4">
    <source>
        <dbReference type="Proteomes" id="UP000095209"/>
    </source>
</evidence>
<accession>A0A1E5LET6</accession>
<dbReference type="Pfam" id="PF08327">
    <property type="entry name" value="AHSA1"/>
    <property type="match status" value="1"/>
</dbReference>
<dbReference type="RefSeq" id="WP_069717374.1">
    <property type="nucleotide sequence ID" value="NZ_MJEH01000024.1"/>
</dbReference>
<proteinExistence type="inferred from homology"/>
<dbReference type="AlphaFoldDB" id="A0A1E5LET6"/>
<evidence type="ECO:0000313" key="3">
    <source>
        <dbReference type="EMBL" id="OEH92591.1"/>
    </source>
</evidence>